<evidence type="ECO:0000313" key="3">
    <source>
        <dbReference type="Proteomes" id="UP000029492"/>
    </source>
</evidence>
<evidence type="ECO:0000259" key="1">
    <source>
        <dbReference type="Pfam" id="PF04101"/>
    </source>
</evidence>
<dbReference type="PANTHER" id="PTHR21015:SF28">
    <property type="entry name" value="SLL1722 PROTEIN"/>
    <property type="match status" value="1"/>
</dbReference>
<organism evidence="2 3">
    <name type="scientific">Methylobacterium oryzae CBMB20</name>
    <dbReference type="NCBI Taxonomy" id="693986"/>
    <lineage>
        <taxon>Bacteria</taxon>
        <taxon>Pseudomonadati</taxon>
        <taxon>Pseudomonadota</taxon>
        <taxon>Alphaproteobacteria</taxon>
        <taxon>Hyphomicrobiales</taxon>
        <taxon>Methylobacteriaceae</taxon>
        <taxon>Methylobacterium</taxon>
    </lineage>
</organism>
<name>A0A089NU88_9HYPH</name>
<dbReference type="PANTHER" id="PTHR21015">
    <property type="entry name" value="UDP-N-ACETYLGLUCOSAMINE--N-ACETYLMURAMYL-(PENTAPEPTIDE) PYROPHOSPHORYL-UNDECAPRENOL N-ACETYLGLUCOSAMINE TRANSFERASE 1"/>
    <property type="match status" value="1"/>
</dbReference>
<dbReference type="KEGG" id="mor:MOC_3192"/>
<gene>
    <name evidence="2" type="ORF">MOC_3192</name>
</gene>
<accession>A0A089NU88</accession>
<dbReference type="Gene3D" id="3.20.20.370">
    <property type="entry name" value="Glycoside hydrolase/deacetylase"/>
    <property type="match status" value="1"/>
</dbReference>
<dbReference type="InterPro" id="IPR007235">
    <property type="entry name" value="Glyco_trans_28_C"/>
</dbReference>
<proteinExistence type="predicted"/>
<dbReference type="Gene3D" id="3.40.50.2000">
    <property type="entry name" value="Glycogen Phosphorylase B"/>
    <property type="match status" value="2"/>
</dbReference>
<dbReference type="STRING" id="693986.MOC_3192"/>
<dbReference type="HOGENOM" id="CLU_421398_0_0_5"/>
<dbReference type="Pfam" id="PF04101">
    <property type="entry name" value="Glyco_tran_28_C"/>
    <property type="match status" value="1"/>
</dbReference>
<evidence type="ECO:0000313" key="2">
    <source>
        <dbReference type="EMBL" id="AIQ90947.1"/>
    </source>
</evidence>
<dbReference type="InterPro" id="IPR011330">
    <property type="entry name" value="Glyco_hydro/deAcase_b/a-brl"/>
</dbReference>
<sequence>MRVLIAVTHLLGAGHLTRAAALARAFAAAGHETLLISGGVPAPMVRRDGLRLVQLPPLRIAGTEFSTLLEPDGRPAEPLLLARRSALMTETVTAFAPDAVITELFPFGRRALAHEFLALVDAARAGRPRPLVLASVRDILVASTKPARIAEAHARVADLYDAVLVHGDPALVPLDTSWPVDAATAAKVRYTGYVDEGTVALPATRRAGVLVAAGSGPAGLVLLGAAAEAARQRPDLGWRILAGHGVPEAALSGIGRDLPPGVLGRARPDYRALLAGAAVSVSQCGYNTAIDLLATGTPAVLVPFEAGVETEQRLRAACLAARGLARVLPESELTAQTLVQAVEAQAAAPVPGPHGIDIAGARRTVELVESLHGVGPARRGSVPATDPAFAVIDRALDSVAARGGRVPLFWRDDDAIAASPKLDRLVGLAEAHGIPLLLAAIPSGIEPSLQRRLETAPGVRVAIHGLAHSNHARPGEKPAEFGAHRPLDIRIAEAAAGLRIARARLAEATVLPVFVPPWNRLAPDLAAALPDLGYCGLSAVPGPPVPGLRRLDATLDPIDWRGTRSLCDPEALLTGVADVIVRAPEQPVGLLTHHRVHDDALWSFVAALIAHLVRHPAIQLLDLREHFGVAAMDMGPKASKSRVSQIARTG</sequence>
<feature type="domain" description="Glycosyl transferase family 28 C-terminal" evidence="1">
    <location>
        <begin position="270"/>
        <end position="344"/>
    </location>
</feature>
<dbReference type="CDD" id="cd10928">
    <property type="entry name" value="CE4_u4"/>
    <property type="match status" value="1"/>
</dbReference>
<dbReference type="SUPFAM" id="SSF88713">
    <property type="entry name" value="Glycoside hydrolase/deacetylase"/>
    <property type="match status" value="1"/>
</dbReference>
<dbReference type="Proteomes" id="UP000029492">
    <property type="component" value="Chromosome"/>
</dbReference>
<dbReference type="RefSeq" id="WP_043757999.1">
    <property type="nucleotide sequence ID" value="NZ_CP003811.1"/>
</dbReference>
<dbReference type="InterPro" id="IPR049591">
    <property type="entry name" value="CE4_u4-like"/>
</dbReference>
<keyword evidence="3" id="KW-1185">Reference proteome</keyword>
<dbReference type="SUPFAM" id="SSF53756">
    <property type="entry name" value="UDP-Glycosyltransferase/glycogen phosphorylase"/>
    <property type="match status" value="1"/>
</dbReference>
<reference evidence="2 3" key="1">
    <citation type="journal article" date="2014" name="PLoS ONE">
        <title>Genome Information of Methylobacterium oryzae, a Plant-Probiotic Methylotroph in the Phyllosphere.</title>
        <authorList>
            <person name="Kwak M.J."/>
            <person name="Jeong H."/>
            <person name="Madhaiyan M."/>
            <person name="Lee Y."/>
            <person name="Sa T.M."/>
            <person name="Oh T.K."/>
            <person name="Kim J.F."/>
        </authorList>
    </citation>
    <scope>NUCLEOTIDE SEQUENCE [LARGE SCALE GENOMIC DNA]</scope>
    <source>
        <strain evidence="2 3">CBMB20</strain>
    </source>
</reference>
<protein>
    <submittedName>
        <fullName evidence="2">Glycosyl transferase-like protein</fullName>
    </submittedName>
</protein>
<dbReference type="GO" id="GO:0016758">
    <property type="term" value="F:hexosyltransferase activity"/>
    <property type="evidence" value="ECO:0007669"/>
    <property type="project" value="InterPro"/>
</dbReference>
<dbReference type="GO" id="GO:0005975">
    <property type="term" value="P:carbohydrate metabolic process"/>
    <property type="evidence" value="ECO:0007669"/>
    <property type="project" value="InterPro"/>
</dbReference>
<dbReference type="eggNOG" id="COG4671">
    <property type="taxonomic scope" value="Bacteria"/>
</dbReference>
<dbReference type="AlphaFoldDB" id="A0A089NU88"/>
<dbReference type="EMBL" id="CP003811">
    <property type="protein sequence ID" value="AIQ90947.1"/>
    <property type="molecule type" value="Genomic_DNA"/>
</dbReference>